<name>A0A0C2IVU2_THEKT</name>
<organism evidence="2 3">
    <name type="scientific">Thelohanellus kitauei</name>
    <name type="common">Myxosporean</name>
    <dbReference type="NCBI Taxonomy" id="669202"/>
    <lineage>
        <taxon>Eukaryota</taxon>
        <taxon>Metazoa</taxon>
        <taxon>Cnidaria</taxon>
        <taxon>Myxozoa</taxon>
        <taxon>Myxosporea</taxon>
        <taxon>Bivalvulida</taxon>
        <taxon>Platysporina</taxon>
        <taxon>Myxobolidae</taxon>
        <taxon>Thelohanellus</taxon>
    </lineage>
</organism>
<evidence type="ECO:0000313" key="3">
    <source>
        <dbReference type="Proteomes" id="UP000031668"/>
    </source>
</evidence>
<dbReference type="AlphaFoldDB" id="A0A0C2IVU2"/>
<evidence type="ECO:0000256" key="1">
    <source>
        <dbReference type="SAM" id="SignalP"/>
    </source>
</evidence>
<evidence type="ECO:0000313" key="2">
    <source>
        <dbReference type="EMBL" id="KII69489.1"/>
    </source>
</evidence>
<reference evidence="2 3" key="1">
    <citation type="journal article" date="2014" name="Genome Biol. Evol.">
        <title>The genome of the myxosporean Thelohanellus kitauei shows adaptations to nutrient acquisition within its fish host.</title>
        <authorList>
            <person name="Yang Y."/>
            <person name="Xiong J."/>
            <person name="Zhou Z."/>
            <person name="Huo F."/>
            <person name="Miao W."/>
            <person name="Ran C."/>
            <person name="Liu Y."/>
            <person name="Zhang J."/>
            <person name="Feng J."/>
            <person name="Wang M."/>
            <person name="Wang M."/>
            <person name="Wang L."/>
            <person name="Yao B."/>
        </authorList>
    </citation>
    <scope>NUCLEOTIDE SEQUENCE [LARGE SCALE GENOMIC DNA]</scope>
    <source>
        <strain evidence="2">Wuqing</strain>
    </source>
</reference>
<feature type="signal peptide" evidence="1">
    <location>
        <begin position="1"/>
        <end position="17"/>
    </location>
</feature>
<protein>
    <submittedName>
        <fullName evidence="2">Uncharacterized protein</fullName>
    </submittedName>
</protein>
<comment type="caution">
    <text evidence="2">The sequence shown here is derived from an EMBL/GenBank/DDBJ whole genome shotgun (WGS) entry which is preliminary data.</text>
</comment>
<keyword evidence="3" id="KW-1185">Reference proteome</keyword>
<proteinExistence type="predicted"/>
<dbReference type="Proteomes" id="UP000031668">
    <property type="component" value="Unassembled WGS sequence"/>
</dbReference>
<sequence>MVGRYVLVLWFTVITFGRHSSTFALEDDYGSDIPTSKKALLFGNKKTRIIHHSEQNMAGLKRTNFDSGETQSMTPQKHEHVILSTGLYKSLSRQLVADDSKFSYPAGAEHFRFMEEYTKEFDAPVNGGAKEIEINEPSIEPIVLISQNVE</sequence>
<gene>
    <name evidence="2" type="ORF">RF11_04082</name>
</gene>
<accession>A0A0C2IVU2</accession>
<dbReference type="EMBL" id="JWZT01002419">
    <property type="protein sequence ID" value="KII69489.1"/>
    <property type="molecule type" value="Genomic_DNA"/>
</dbReference>
<keyword evidence="1" id="KW-0732">Signal</keyword>
<feature type="chain" id="PRO_5002150675" evidence="1">
    <location>
        <begin position="18"/>
        <end position="150"/>
    </location>
</feature>